<dbReference type="PANTHER" id="PTHR11655:SF14">
    <property type="entry name" value="LARGE RIBOSOMAL SUBUNIT PROTEIN UL6M"/>
    <property type="match status" value="1"/>
</dbReference>
<dbReference type="Pfam" id="PF00347">
    <property type="entry name" value="Ribosomal_L6"/>
    <property type="match status" value="2"/>
</dbReference>
<dbReference type="GO" id="GO:0002181">
    <property type="term" value="P:cytoplasmic translation"/>
    <property type="evidence" value="ECO:0007669"/>
    <property type="project" value="TreeGrafter"/>
</dbReference>
<dbReference type="GO" id="GO:0022625">
    <property type="term" value="C:cytosolic large ribosomal subunit"/>
    <property type="evidence" value="ECO:0007669"/>
    <property type="project" value="TreeGrafter"/>
</dbReference>
<dbReference type="GO" id="GO:0019843">
    <property type="term" value="F:rRNA binding"/>
    <property type="evidence" value="ECO:0007669"/>
    <property type="project" value="InterPro"/>
</dbReference>
<reference evidence="5" key="1">
    <citation type="submission" date="2018-05" db="EMBL/GenBank/DDBJ databases">
        <authorList>
            <person name="Lanie J.A."/>
            <person name="Ng W.-L."/>
            <person name="Kazmierczak K.M."/>
            <person name="Andrzejewski T.M."/>
            <person name="Davidsen T.M."/>
            <person name="Wayne K.J."/>
            <person name="Tettelin H."/>
            <person name="Glass J.I."/>
            <person name="Rusch D."/>
            <person name="Podicherti R."/>
            <person name="Tsui H.-C.T."/>
            <person name="Winkler M.E."/>
        </authorList>
    </citation>
    <scope>NUCLEOTIDE SEQUENCE</scope>
</reference>
<gene>
    <name evidence="5" type="ORF">METZ01_LOCUS201744</name>
</gene>
<dbReference type="GO" id="GO:0003735">
    <property type="term" value="F:structural constituent of ribosome"/>
    <property type="evidence" value="ECO:0007669"/>
    <property type="project" value="InterPro"/>
</dbReference>
<dbReference type="FunFam" id="3.90.930.12:FF:000001">
    <property type="entry name" value="50S ribosomal protein L6"/>
    <property type="match status" value="1"/>
</dbReference>
<sequence>VSRVGKQPIPVPKGVDVSVQGPDVKVKGPKGQLDVSYRTDFIDVVVEGDEVLVTRRSEVKEAMSLHGLTRSLVANALQGVTEGYLKNLDLFGVGFRAEAEGRKLTLNIGFSHVVDYTAPEGIDISIGGGISGAQARIVVSGIDKQMVGQVAADIRQKRKPDPYKGKGIRYENEVIHWKAGKSAVT</sequence>
<proteinExistence type="inferred from homology"/>
<dbReference type="PRINTS" id="PR00059">
    <property type="entry name" value="RIBOSOMALL6"/>
</dbReference>
<comment type="similarity">
    <text evidence="1">Belongs to the universal ribosomal protein uL6 family.</text>
</comment>
<feature type="non-terminal residue" evidence="5">
    <location>
        <position position="1"/>
    </location>
</feature>
<dbReference type="Gene3D" id="3.90.930.12">
    <property type="entry name" value="Ribosomal protein L6, alpha-beta domain"/>
    <property type="match status" value="2"/>
</dbReference>
<name>A0A382EE03_9ZZZZ</name>
<keyword evidence="3" id="KW-0687">Ribonucleoprotein</keyword>
<dbReference type="InterPro" id="IPR020040">
    <property type="entry name" value="Ribosomal_uL6_a/b-dom"/>
</dbReference>
<dbReference type="InterPro" id="IPR019906">
    <property type="entry name" value="Ribosomal_uL6_bac-type"/>
</dbReference>
<accession>A0A382EE03</accession>
<evidence type="ECO:0000256" key="2">
    <source>
        <dbReference type="ARBA" id="ARBA00022980"/>
    </source>
</evidence>
<keyword evidence="2" id="KW-0689">Ribosomal protein</keyword>
<evidence type="ECO:0000259" key="4">
    <source>
        <dbReference type="Pfam" id="PF00347"/>
    </source>
</evidence>
<dbReference type="InterPro" id="IPR002358">
    <property type="entry name" value="Ribosomal_uL6_CS"/>
</dbReference>
<feature type="domain" description="Large ribosomal subunit protein uL6 alpha-beta" evidence="4">
    <location>
        <begin position="91"/>
        <end position="170"/>
    </location>
</feature>
<dbReference type="PROSITE" id="PS00525">
    <property type="entry name" value="RIBOSOMAL_L6_1"/>
    <property type="match status" value="1"/>
</dbReference>
<dbReference type="PIRSF" id="PIRSF002162">
    <property type="entry name" value="Ribosomal_L6"/>
    <property type="match status" value="1"/>
</dbReference>
<evidence type="ECO:0000256" key="1">
    <source>
        <dbReference type="ARBA" id="ARBA00009356"/>
    </source>
</evidence>
<dbReference type="AlphaFoldDB" id="A0A382EE03"/>
<evidence type="ECO:0000313" key="5">
    <source>
        <dbReference type="EMBL" id="SVB48890.1"/>
    </source>
</evidence>
<dbReference type="InterPro" id="IPR000702">
    <property type="entry name" value="Ribosomal_uL6-like"/>
</dbReference>
<protein>
    <recommendedName>
        <fullName evidence="4">Large ribosomal subunit protein uL6 alpha-beta domain-containing protein</fullName>
    </recommendedName>
</protein>
<dbReference type="NCBIfam" id="TIGR03654">
    <property type="entry name" value="L6_bact"/>
    <property type="match status" value="1"/>
</dbReference>
<feature type="domain" description="Large ribosomal subunit protein uL6 alpha-beta" evidence="4">
    <location>
        <begin position="11"/>
        <end position="83"/>
    </location>
</feature>
<dbReference type="SUPFAM" id="SSF56053">
    <property type="entry name" value="Ribosomal protein L6"/>
    <property type="match status" value="2"/>
</dbReference>
<dbReference type="InterPro" id="IPR036789">
    <property type="entry name" value="Ribosomal_uL6-like_a/b-dom_sf"/>
</dbReference>
<dbReference type="EMBL" id="UINC01044025">
    <property type="protein sequence ID" value="SVB48890.1"/>
    <property type="molecule type" value="Genomic_DNA"/>
</dbReference>
<dbReference type="PANTHER" id="PTHR11655">
    <property type="entry name" value="60S/50S RIBOSOMAL PROTEIN L6/L9"/>
    <property type="match status" value="1"/>
</dbReference>
<organism evidence="5">
    <name type="scientific">marine metagenome</name>
    <dbReference type="NCBI Taxonomy" id="408172"/>
    <lineage>
        <taxon>unclassified sequences</taxon>
        <taxon>metagenomes</taxon>
        <taxon>ecological metagenomes</taxon>
    </lineage>
</organism>
<dbReference type="HAMAP" id="MF_01365_B">
    <property type="entry name" value="Ribosomal_uL6_B"/>
    <property type="match status" value="1"/>
</dbReference>
<evidence type="ECO:0000256" key="3">
    <source>
        <dbReference type="ARBA" id="ARBA00023274"/>
    </source>
</evidence>